<evidence type="ECO:0000256" key="1">
    <source>
        <dbReference type="SAM" id="MobiDB-lite"/>
    </source>
</evidence>
<sequence>MNNERHQILPCYVSYEIWAFVIYSSLFSVREYDRRVMIFKQEFHESRGRGWYEFEDNPNTLRASSIDTDTWVEIDENPLERTSIVTPMSPETQKRPRDANDQRLAVCACVAGIDAAKKMIISELELAAPLMPPSPCGEASYDGGTVEPTPKTVSIFATQFWTKHLHEKRPVLLEIHYTRSSTNALQPEERRLHQPARAFHDSIQ</sequence>
<gene>
    <name evidence="2" type="ORF">FCIRC_10989</name>
</gene>
<proteinExistence type="predicted"/>
<evidence type="ECO:0000313" key="3">
    <source>
        <dbReference type="Proteomes" id="UP000572754"/>
    </source>
</evidence>
<reference evidence="3" key="1">
    <citation type="journal article" date="2020" name="BMC Genomics">
        <title>Correction to: Identification and distribution of gene clusters required for synthesis of sphingolipid metabolism inhibitors in diverse species of the filamentous fungus Fusarium.</title>
        <authorList>
            <person name="Kim H.S."/>
            <person name="Lohmar J.M."/>
            <person name="Busman M."/>
            <person name="Brown D.W."/>
            <person name="Naumann T.A."/>
            <person name="Divon H.H."/>
            <person name="Lysoe E."/>
            <person name="Uhlig S."/>
            <person name="Proctor R.H."/>
        </authorList>
    </citation>
    <scope>NUCLEOTIDE SEQUENCE [LARGE SCALE GENOMIC DNA]</scope>
    <source>
        <strain evidence="3">NRRL 25331</strain>
    </source>
</reference>
<comment type="caution">
    <text evidence="2">The sequence shown here is derived from an EMBL/GenBank/DDBJ whole genome shotgun (WGS) entry which is preliminary data.</text>
</comment>
<dbReference type="AlphaFoldDB" id="A0A8H5T6N5"/>
<organism evidence="2 3">
    <name type="scientific">Fusarium circinatum</name>
    <name type="common">Pitch canker fungus</name>
    <name type="synonym">Gibberella circinata</name>
    <dbReference type="NCBI Taxonomy" id="48490"/>
    <lineage>
        <taxon>Eukaryota</taxon>
        <taxon>Fungi</taxon>
        <taxon>Dikarya</taxon>
        <taxon>Ascomycota</taxon>
        <taxon>Pezizomycotina</taxon>
        <taxon>Sordariomycetes</taxon>
        <taxon>Hypocreomycetidae</taxon>
        <taxon>Hypocreales</taxon>
        <taxon>Nectriaceae</taxon>
        <taxon>Fusarium</taxon>
        <taxon>Fusarium fujikuroi species complex</taxon>
    </lineage>
</organism>
<reference evidence="2 3" key="2">
    <citation type="submission" date="2020-05" db="EMBL/GenBank/DDBJ databases">
        <title>Identification and distribution of gene clusters putatively required for synthesis of sphingolipid metabolism inhibitors in phylogenetically diverse species of the filamentous fungus Fusarium.</title>
        <authorList>
            <person name="Kim H.-S."/>
            <person name="Busman M."/>
            <person name="Brown D.W."/>
            <person name="Divon H."/>
            <person name="Uhlig S."/>
            <person name="Proctor R.H."/>
        </authorList>
    </citation>
    <scope>NUCLEOTIDE SEQUENCE [LARGE SCALE GENOMIC DNA]</scope>
    <source>
        <strain evidence="2 3">NRRL 25331</strain>
    </source>
</reference>
<feature type="region of interest" description="Disordered" evidence="1">
    <location>
        <begin position="183"/>
        <end position="204"/>
    </location>
</feature>
<accession>A0A8H5T6N5</accession>
<keyword evidence="3" id="KW-1185">Reference proteome</keyword>
<dbReference type="Proteomes" id="UP000572754">
    <property type="component" value="Unassembled WGS sequence"/>
</dbReference>
<protein>
    <submittedName>
        <fullName evidence="2">Uncharacterized protein</fullName>
    </submittedName>
</protein>
<name>A0A8H5T6N5_FUSCI</name>
<dbReference type="EMBL" id="JAAQPE010000422">
    <property type="protein sequence ID" value="KAF5663936.1"/>
    <property type="molecule type" value="Genomic_DNA"/>
</dbReference>
<feature type="compositionally biased region" description="Basic and acidic residues" evidence="1">
    <location>
        <begin position="187"/>
        <end position="204"/>
    </location>
</feature>
<evidence type="ECO:0000313" key="2">
    <source>
        <dbReference type="EMBL" id="KAF5663936.1"/>
    </source>
</evidence>